<accession>A0AAQ3UTW8</accession>
<sequence length="115" mass="11881">MAPDTAGRVGSRGAGGRLARADSGTADLRVAGREQPSRGAVAGCAAAVWSPVPGGLVARARTRALGLSLYVGVGLISNRVVREIRVPEGGTRIFQSKFGFQNSSPDFPDLNFGSR</sequence>
<evidence type="ECO:0000313" key="2">
    <source>
        <dbReference type="EMBL" id="WVZ96092.1"/>
    </source>
</evidence>
<evidence type="ECO:0000313" key="3">
    <source>
        <dbReference type="Proteomes" id="UP001341281"/>
    </source>
</evidence>
<evidence type="ECO:0000256" key="1">
    <source>
        <dbReference type="SAM" id="MobiDB-lite"/>
    </source>
</evidence>
<keyword evidence="3" id="KW-1185">Reference proteome</keyword>
<name>A0AAQ3UTW8_PASNO</name>
<dbReference type="AlphaFoldDB" id="A0AAQ3UTW8"/>
<reference evidence="2 3" key="1">
    <citation type="submission" date="2024-02" db="EMBL/GenBank/DDBJ databases">
        <title>High-quality chromosome-scale genome assembly of Pensacola bahiagrass (Paspalum notatum Flugge var. saurae).</title>
        <authorList>
            <person name="Vega J.M."/>
            <person name="Podio M."/>
            <person name="Orjuela J."/>
            <person name="Siena L.A."/>
            <person name="Pessino S.C."/>
            <person name="Combes M.C."/>
            <person name="Mariac C."/>
            <person name="Albertini E."/>
            <person name="Pupilli F."/>
            <person name="Ortiz J.P.A."/>
            <person name="Leblanc O."/>
        </authorList>
    </citation>
    <scope>NUCLEOTIDE SEQUENCE [LARGE SCALE GENOMIC DNA]</scope>
    <source>
        <strain evidence="2">R1</strain>
        <tissue evidence="2">Leaf</tissue>
    </source>
</reference>
<gene>
    <name evidence="2" type="ORF">U9M48_041773</name>
</gene>
<feature type="region of interest" description="Disordered" evidence="1">
    <location>
        <begin position="1"/>
        <end position="24"/>
    </location>
</feature>
<protein>
    <submittedName>
        <fullName evidence="2">Uncharacterized protein</fullName>
    </submittedName>
</protein>
<dbReference type="EMBL" id="CP144754">
    <property type="protein sequence ID" value="WVZ96092.1"/>
    <property type="molecule type" value="Genomic_DNA"/>
</dbReference>
<dbReference type="Proteomes" id="UP001341281">
    <property type="component" value="Chromosome 10"/>
</dbReference>
<proteinExistence type="predicted"/>
<organism evidence="2 3">
    <name type="scientific">Paspalum notatum var. saurae</name>
    <dbReference type="NCBI Taxonomy" id="547442"/>
    <lineage>
        <taxon>Eukaryota</taxon>
        <taxon>Viridiplantae</taxon>
        <taxon>Streptophyta</taxon>
        <taxon>Embryophyta</taxon>
        <taxon>Tracheophyta</taxon>
        <taxon>Spermatophyta</taxon>
        <taxon>Magnoliopsida</taxon>
        <taxon>Liliopsida</taxon>
        <taxon>Poales</taxon>
        <taxon>Poaceae</taxon>
        <taxon>PACMAD clade</taxon>
        <taxon>Panicoideae</taxon>
        <taxon>Andropogonodae</taxon>
        <taxon>Paspaleae</taxon>
        <taxon>Paspalinae</taxon>
        <taxon>Paspalum</taxon>
    </lineage>
</organism>